<dbReference type="PANTHER" id="PTHR40447:SF1">
    <property type="entry name" value="ANAEROBIC SULFITE REDUCTASE SUBUNIT A"/>
    <property type="match status" value="1"/>
</dbReference>
<evidence type="ECO:0000256" key="1">
    <source>
        <dbReference type="ARBA" id="ARBA00022723"/>
    </source>
</evidence>
<keyword evidence="3" id="KW-0411">Iron-sulfur</keyword>
<accession>A0A7C4S313</accession>
<dbReference type="PANTHER" id="PTHR40447">
    <property type="entry name" value="ANAEROBIC SULFITE REDUCTASE SUBUNIT A"/>
    <property type="match status" value="1"/>
</dbReference>
<evidence type="ECO:0000256" key="3">
    <source>
        <dbReference type="ARBA" id="ARBA00023014"/>
    </source>
</evidence>
<dbReference type="Gene3D" id="1.10.1060.10">
    <property type="entry name" value="Alpha-helical ferredoxin"/>
    <property type="match status" value="1"/>
</dbReference>
<reference evidence="5" key="1">
    <citation type="journal article" date="2020" name="mSystems">
        <title>Genome- and Community-Level Interaction Insights into Carbon Utilization and Element Cycling Functions of Hydrothermarchaeota in Hydrothermal Sediment.</title>
        <authorList>
            <person name="Zhou Z."/>
            <person name="Liu Y."/>
            <person name="Xu W."/>
            <person name="Pan J."/>
            <person name="Luo Z.H."/>
            <person name="Li M."/>
        </authorList>
    </citation>
    <scope>NUCLEOTIDE SEQUENCE [LARGE SCALE GENOMIC DNA]</scope>
    <source>
        <strain evidence="5">SpSt-594</strain>
    </source>
</reference>
<proteinExistence type="predicted"/>
<evidence type="ECO:0000313" key="5">
    <source>
        <dbReference type="EMBL" id="HGU47543.1"/>
    </source>
</evidence>
<evidence type="ECO:0000256" key="2">
    <source>
        <dbReference type="ARBA" id="ARBA00023004"/>
    </source>
</evidence>
<dbReference type="PROSITE" id="PS51379">
    <property type="entry name" value="4FE4S_FER_2"/>
    <property type="match status" value="1"/>
</dbReference>
<protein>
    <recommendedName>
        <fullName evidence="4">4Fe-4S ferredoxin-type domain-containing protein</fullName>
    </recommendedName>
</protein>
<dbReference type="GO" id="GO:0051536">
    <property type="term" value="F:iron-sulfur cluster binding"/>
    <property type="evidence" value="ECO:0007669"/>
    <property type="project" value="UniProtKB-KW"/>
</dbReference>
<dbReference type="InterPro" id="IPR017900">
    <property type="entry name" value="4Fe4S_Fe_S_CS"/>
</dbReference>
<dbReference type="EMBL" id="DSZH01000149">
    <property type="protein sequence ID" value="HGU47543.1"/>
    <property type="molecule type" value="Genomic_DNA"/>
</dbReference>
<organism evidence="5">
    <name type="scientific">candidate division WOR-3 bacterium</name>
    <dbReference type="NCBI Taxonomy" id="2052148"/>
    <lineage>
        <taxon>Bacteria</taxon>
        <taxon>Bacteria division WOR-3</taxon>
    </lineage>
</organism>
<dbReference type="InterPro" id="IPR017896">
    <property type="entry name" value="4Fe4S_Fe-S-bd"/>
</dbReference>
<comment type="caution">
    <text evidence="5">The sequence shown here is derived from an EMBL/GenBank/DDBJ whole genome shotgun (WGS) entry which is preliminary data.</text>
</comment>
<keyword evidence="2" id="KW-0408">Iron</keyword>
<dbReference type="InterPro" id="IPR009051">
    <property type="entry name" value="Helical_ferredxn"/>
</dbReference>
<feature type="domain" description="4Fe-4S ferredoxin-type" evidence="4">
    <location>
        <begin position="235"/>
        <end position="267"/>
    </location>
</feature>
<evidence type="ECO:0000259" key="4">
    <source>
        <dbReference type="PROSITE" id="PS51379"/>
    </source>
</evidence>
<keyword evidence="1" id="KW-0479">Metal-binding</keyword>
<gene>
    <name evidence="5" type="ORF">ENT60_03130</name>
</gene>
<sequence length="347" mass="40829">MFMIFVLDEISFRNLLHQWLNSYKIFVPEIFDGQKVPNIAILNKEKLERFSLSVFENIRVREPLKAIFSLPKEKVASFGNGEDLEEREKVLLVGAKVCDLRPLAVLKKMYLKEDFVFEEFKERLENTLIISADCPYPQDTCFCNLVGLKPYCEKDIDGVLPDLNLSFVDNKILVEVFTERGEELLKDKIGVRKEEADKEILERRREIRDNAYFTLKKINEKELKEDIKKKVLEGEKDFWDKNLESCVECFGCLYVCPTCFCFLLSDYKVEEHYERIKVWDTCYHPMYARVAGGLNPRAEFYKRGRNRFHCKFSNFYSDYNFYACSGCGRCFSVCMGKIDIRKILLSL</sequence>
<dbReference type="GO" id="GO:0046872">
    <property type="term" value="F:metal ion binding"/>
    <property type="evidence" value="ECO:0007669"/>
    <property type="project" value="UniProtKB-KW"/>
</dbReference>
<dbReference type="AlphaFoldDB" id="A0A7C4S313"/>
<name>A0A7C4S313_UNCW3</name>
<dbReference type="Pfam" id="PF17179">
    <property type="entry name" value="Fer4_22"/>
    <property type="match status" value="1"/>
</dbReference>
<dbReference type="SUPFAM" id="SSF46548">
    <property type="entry name" value="alpha-helical ferredoxin"/>
    <property type="match status" value="1"/>
</dbReference>
<dbReference type="PROSITE" id="PS00198">
    <property type="entry name" value="4FE4S_FER_1"/>
    <property type="match status" value="1"/>
</dbReference>